<reference evidence="2 3" key="1">
    <citation type="submission" date="2018-02" db="EMBL/GenBank/DDBJ databases">
        <title>Mycoplasma marinum and Mycoplasma todarodis sp. nov., moderately halophilic and psychrotolerant mycoplasmas isolated from cephalopods.</title>
        <authorList>
            <person name="Viver T."/>
        </authorList>
    </citation>
    <scope>NUCLEOTIDE SEQUENCE [LARGE SCALE GENOMIC DNA]</scope>
    <source>
        <strain evidence="2 3">5H</strain>
    </source>
</reference>
<keyword evidence="1" id="KW-0472">Membrane</keyword>
<feature type="transmembrane region" description="Helical" evidence="1">
    <location>
        <begin position="397"/>
        <end position="414"/>
    </location>
</feature>
<feature type="transmembrane region" description="Helical" evidence="1">
    <location>
        <begin position="92"/>
        <end position="112"/>
    </location>
</feature>
<evidence type="ECO:0000256" key="1">
    <source>
        <dbReference type="SAM" id="Phobius"/>
    </source>
</evidence>
<feature type="transmembrane region" description="Helical" evidence="1">
    <location>
        <begin position="47"/>
        <end position="72"/>
    </location>
</feature>
<feature type="transmembrane region" description="Helical" evidence="1">
    <location>
        <begin position="291"/>
        <end position="319"/>
    </location>
</feature>
<feature type="transmembrane region" description="Helical" evidence="1">
    <location>
        <begin position="252"/>
        <end position="271"/>
    </location>
</feature>
<protein>
    <recommendedName>
        <fullName evidence="4">Polysaccharide biosynthesis protein C-terminal domain-containing protein</fullName>
    </recommendedName>
</protein>
<feature type="transmembrane region" description="Helical" evidence="1">
    <location>
        <begin position="210"/>
        <end position="232"/>
    </location>
</feature>
<feature type="transmembrane region" description="Helical" evidence="1">
    <location>
        <begin position="464"/>
        <end position="484"/>
    </location>
</feature>
<accession>A0A4R0XMA7</accession>
<evidence type="ECO:0000313" key="2">
    <source>
        <dbReference type="EMBL" id="TCG11837.1"/>
    </source>
</evidence>
<feature type="transmembrane region" description="Helical" evidence="1">
    <location>
        <begin position="504"/>
        <end position="527"/>
    </location>
</feature>
<proteinExistence type="predicted"/>
<name>A0A4R0XMA7_9MOLU</name>
<feature type="transmembrane region" description="Helical" evidence="1">
    <location>
        <begin position="124"/>
        <end position="145"/>
    </location>
</feature>
<keyword evidence="3" id="KW-1185">Reference proteome</keyword>
<keyword evidence="1" id="KW-0812">Transmembrane</keyword>
<sequence>MKEEYKKRNKTLVIGVLANVSTSIIGFIFLKFFITHVGTEINGQKELILSILSYFSLVDGGIIVGVISRLYIPIKNEDWKEVTKIVNSLEKLLRKAGIIYFVIGLIAAVAFATIQEKSLDIKTLFLFLLFFIHVIPTTINYLFFAKYQCLIEADNKKYIITFWTVAFKVLIYALGILALHFMPIVTTTETITIAGEKVQSKVTTINPNSFYIILLVFIVNMASVMANIIIYIKESDYYKKHLIKGFNERTKLNSLVIYTLVFKISSMIVFSTDTITLSIMSKDVSKATLMITIYALYNTLSSVIRSIYATIFYSSSGLIGRNINKKDINKIMAKIYRNSLLCSVSILLIIVTVVPIVIDMFFPGSNYFFPKIAILFGVINLFYICTTPSEMLIRSNAHFKQTWWIVFVEAIINISLSMLLIYFIGIYGVLIGTILSMMFKFFAMEIYNKKIWSLHFTKMINIKIFFRISFTIILIVLAYLWMIFEYKRGFSTDIWNSWFNPVQLGILGIASLLFMEPIISFVFPNAINKIKNKNKKQNKNNEK</sequence>
<feature type="transmembrane region" description="Helical" evidence="1">
    <location>
        <begin position="157"/>
        <end position="182"/>
    </location>
</feature>
<dbReference type="AlphaFoldDB" id="A0A4R0XMA7"/>
<keyword evidence="1" id="KW-1133">Transmembrane helix</keyword>
<feature type="transmembrane region" description="Helical" evidence="1">
    <location>
        <begin position="420"/>
        <end position="443"/>
    </location>
</feature>
<evidence type="ECO:0008006" key="4">
    <source>
        <dbReference type="Google" id="ProtNLM"/>
    </source>
</evidence>
<organism evidence="2 3">
    <name type="scientific">Mycoplasma todarodis</name>
    <dbReference type="NCBI Taxonomy" id="1937191"/>
    <lineage>
        <taxon>Bacteria</taxon>
        <taxon>Bacillati</taxon>
        <taxon>Mycoplasmatota</taxon>
        <taxon>Mollicutes</taxon>
        <taxon>Mycoplasmataceae</taxon>
        <taxon>Mycoplasma</taxon>
    </lineage>
</organism>
<feature type="transmembrane region" description="Helical" evidence="1">
    <location>
        <begin position="368"/>
        <end position="385"/>
    </location>
</feature>
<comment type="caution">
    <text evidence="2">The sequence shown here is derived from an EMBL/GenBank/DDBJ whole genome shotgun (WGS) entry which is preliminary data.</text>
</comment>
<feature type="transmembrane region" description="Helical" evidence="1">
    <location>
        <begin position="340"/>
        <end position="362"/>
    </location>
</feature>
<evidence type="ECO:0000313" key="3">
    <source>
        <dbReference type="Proteomes" id="UP000291072"/>
    </source>
</evidence>
<gene>
    <name evidence="2" type="ORF">C4B25_00770</name>
</gene>
<feature type="transmembrane region" description="Helical" evidence="1">
    <location>
        <begin position="12"/>
        <end position="35"/>
    </location>
</feature>
<dbReference type="EMBL" id="PSZP01000003">
    <property type="protein sequence ID" value="TCG11837.1"/>
    <property type="molecule type" value="Genomic_DNA"/>
</dbReference>
<dbReference type="Proteomes" id="UP000291072">
    <property type="component" value="Unassembled WGS sequence"/>
</dbReference>